<proteinExistence type="predicted"/>
<accession>A0AAX1N4L0</accession>
<dbReference type="Proteomes" id="UP000678679">
    <property type="component" value="Chromosome 1"/>
</dbReference>
<evidence type="ECO:0000313" key="2">
    <source>
        <dbReference type="Proteomes" id="UP000678679"/>
    </source>
</evidence>
<dbReference type="AlphaFoldDB" id="A0AAX1N4L0"/>
<dbReference type="Gene3D" id="3.40.50.880">
    <property type="match status" value="1"/>
</dbReference>
<dbReference type="PROSITE" id="PS51273">
    <property type="entry name" value="GATASE_TYPE_1"/>
    <property type="match status" value="1"/>
</dbReference>
<dbReference type="SUPFAM" id="SSF52317">
    <property type="entry name" value="Class I glutamine amidotransferase-like"/>
    <property type="match status" value="1"/>
</dbReference>
<keyword evidence="2" id="KW-1185">Reference proteome</keyword>
<dbReference type="InterPro" id="IPR011697">
    <property type="entry name" value="Peptidase_C26"/>
</dbReference>
<dbReference type="InterPro" id="IPR044668">
    <property type="entry name" value="PuuD-like"/>
</dbReference>
<gene>
    <name evidence="1" type="ORF">KMW28_14100</name>
</gene>
<dbReference type="PANTHER" id="PTHR43235">
    <property type="entry name" value="GLUTAMINE AMIDOTRANSFERASE PB2B2.05-RELATED"/>
    <property type="match status" value="1"/>
</dbReference>
<reference evidence="1 2" key="1">
    <citation type="submission" date="2021-05" db="EMBL/GenBank/DDBJ databases">
        <title>Comparative genomic studies on the polysaccharide-degrading batcterial strains of the Flammeovirga genus.</title>
        <authorList>
            <person name="Zewei F."/>
            <person name="Zheng Z."/>
            <person name="Yu L."/>
            <person name="Ruyue G."/>
            <person name="Yanhong M."/>
            <person name="Yuanyuan C."/>
            <person name="Jingyan G."/>
            <person name="Wenjun H."/>
        </authorList>
    </citation>
    <scope>NUCLEOTIDE SEQUENCE [LARGE SCALE GENOMIC DNA]</scope>
    <source>
        <strain evidence="1 2">NBRC:100898</strain>
    </source>
</reference>
<evidence type="ECO:0000313" key="1">
    <source>
        <dbReference type="EMBL" id="QWG00783.1"/>
    </source>
</evidence>
<organism evidence="1 2">
    <name type="scientific">Flammeovirga yaeyamensis</name>
    <dbReference type="NCBI Taxonomy" id="367791"/>
    <lineage>
        <taxon>Bacteria</taxon>
        <taxon>Pseudomonadati</taxon>
        <taxon>Bacteroidota</taxon>
        <taxon>Cytophagia</taxon>
        <taxon>Cytophagales</taxon>
        <taxon>Flammeovirgaceae</taxon>
        <taxon>Flammeovirga</taxon>
    </lineage>
</organism>
<dbReference type="CDD" id="cd01745">
    <property type="entry name" value="GATase1_2"/>
    <property type="match status" value="1"/>
</dbReference>
<dbReference type="GO" id="GO:0005829">
    <property type="term" value="C:cytosol"/>
    <property type="evidence" value="ECO:0007669"/>
    <property type="project" value="TreeGrafter"/>
</dbReference>
<name>A0AAX1N4L0_9BACT</name>
<keyword evidence="1" id="KW-0378">Hydrolase</keyword>
<dbReference type="InterPro" id="IPR029062">
    <property type="entry name" value="Class_I_gatase-like"/>
</dbReference>
<dbReference type="RefSeq" id="WP_169665119.1">
    <property type="nucleotide sequence ID" value="NZ_CP076132.1"/>
</dbReference>
<sequence>MIKIGISSCFMYPDTSRSTFGPKSLSYVENDMMEYVSQNGVLPILLPDINKEKLKRILDELQGVVLQGGVDVAPEMYGEKPIGKWLGDAYRDEYELFIIEEAIKRNIPVFGICRGFQLLNVYYGGTLYQDTITQRPQSLNHRSAELYDKVNHKITIHKATPLYEIYPFDQDVFVNSVHHQAIKDLSNELEIWATSEDGLIEAFGHKNFKGTKVMGVQWHPEFSKTLNQLVINANPLIQLFIHQAL</sequence>
<protein>
    <submittedName>
        <fullName evidence="1">Gamma-glutamyl-gamma-aminobutyrate hydrolase family protein</fullName>
    </submittedName>
</protein>
<dbReference type="Pfam" id="PF07722">
    <property type="entry name" value="Peptidase_C26"/>
    <property type="match status" value="1"/>
</dbReference>
<dbReference type="KEGG" id="fya:KMW28_14100"/>
<dbReference type="GO" id="GO:0016811">
    <property type="term" value="F:hydrolase activity, acting on carbon-nitrogen (but not peptide) bonds, in linear amides"/>
    <property type="evidence" value="ECO:0007669"/>
    <property type="project" value="InterPro"/>
</dbReference>
<dbReference type="EMBL" id="CP076132">
    <property type="protein sequence ID" value="QWG00783.1"/>
    <property type="molecule type" value="Genomic_DNA"/>
</dbReference>
<dbReference type="PANTHER" id="PTHR43235:SF1">
    <property type="entry name" value="GLUTAMINE AMIDOTRANSFERASE PB2B2.05-RELATED"/>
    <property type="match status" value="1"/>
</dbReference>